<dbReference type="PROSITE" id="PS50105">
    <property type="entry name" value="SAM_DOMAIN"/>
    <property type="match status" value="1"/>
</dbReference>
<keyword evidence="3" id="KW-0418">Kinase</keyword>
<sequence length="446" mass="51034">MNNYFGIGIDAKISLDFHQKREEHPEKCRSRAKNYMWYGVLGSKEWLQKTCKNLEQKIQLECDGQQIPLPSLQGIVILNIPSFMGGTNFWGGTKEDDCFLAPSFDDRILEVVAVFGSVQMAASRLINLQHHRIAQCQTVQITILGEEGVPVQVDGEAWIQLPGAIRIIHKNRMQMLCRNRDLEMSLRAWKEKQRHQQSVSHSQSGVEGKLQLSPFSKEEKQLLLNFIEAVTMLLEYLKMVTKRHHIIAVELCKLAAETAVHIEKLHPGSKIVEGPNLRSQVTEMVSSVRRLYDETCRFLREKGHNLRLKADLECELCTTLCDLEMELHKCVTYDSAGFVHFQKHTSDEQVYSERKGRARGPFWLKFRRRGSGGGSRTARDVATWGVAEVAAWLETLQLSEYAESFTRHDIRGRELLTLGRRDLKELGVTKVGHVKRILQAVRDLTM</sequence>
<keyword evidence="1" id="KW-0808">Transferase</keyword>
<dbReference type="InterPro" id="IPR037607">
    <property type="entry name" value="DGK"/>
</dbReference>
<gene>
    <name evidence="6" type="ORF">L798_05107</name>
</gene>
<dbReference type="GO" id="GO:0005524">
    <property type="term" value="F:ATP binding"/>
    <property type="evidence" value="ECO:0007669"/>
    <property type="project" value="UniProtKB-KW"/>
</dbReference>
<dbReference type="SMART" id="SM00454">
    <property type="entry name" value="SAM"/>
    <property type="match status" value="1"/>
</dbReference>
<evidence type="ECO:0000313" key="7">
    <source>
        <dbReference type="Proteomes" id="UP000027135"/>
    </source>
</evidence>
<dbReference type="FunFam" id="1.10.150.50:FF:000021">
    <property type="entry name" value="Diacylglycerol kinase"/>
    <property type="match status" value="1"/>
</dbReference>
<evidence type="ECO:0000313" key="6">
    <source>
        <dbReference type="EMBL" id="KDR19859.1"/>
    </source>
</evidence>
<accession>A0A067R8I5</accession>
<name>A0A067R8I5_ZOONE</name>
<dbReference type="Pfam" id="PF00609">
    <property type="entry name" value="DAGK_acc"/>
    <property type="match status" value="1"/>
</dbReference>
<dbReference type="InParanoid" id="A0A067R8I5"/>
<keyword evidence="4" id="KW-0067">ATP-binding</keyword>
<dbReference type="EMBL" id="KK852630">
    <property type="protein sequence ID" value="KDR19859.1"/>
    <property type="molecule type" value="Genomic_DNA"/>
</dbReference>
<organism evidence="6 7">
    <name type="scientific">Zootermopsis nevadensis</name>
    <name type="common">Dampwood termite</name>
    <dbReference type="NCBI Taxonomy" id="136037"/>
    <lineage>
        <taxon>Eukaryota</taxon>
        <taxon>Metazoa</taxon>
        <taxon>Ecdysozoa</taxon>
        <taxon>Arthropoda</taxon>
        <taxon>Hexapoda</taxon>
        <taxon>Insecta</taxon>
        <taxon>Pterygota</taxon>
        <taxon>Neoptera</taxon>
        <taxon>Polyneoptera</taxon>
        <taxon>Dictyoptera</taxon>
        <taxon>Blattodea</taxon>
        <taxon>Blattoidea</taxon>
        <taxon>Termitoidae</taxon>
        <taxon>Termopsidae</taxon>
        <taxon>Zootermopsis</taxon>
    </lineage>
</organism>
<dbReference type="InterPro" id="IPR001660">
    <property type="entry name" value="SAM"/>
</dbReference>
<evidence type="ECO:0000256" key="4">
    <source>
        <dbReference type="ARBA" id="ARBA00022840"/>
    </source>
</evidence>
<protein>
    <recommendedName>
        <fullName evidence="5">SAM domain-containing protein</fullName>
    </recommendedName>
</protein>
<dbReference type="Gene3D" id="2.60.200.40">
    <property type="match status" value="1"/>
</dbReference>
<dbReference type="GO" id="GO:0007200">
    <property type="term" value="P:phospholipase C-activating G protein-coupled receptor signaling pathway"/>
    <property type="evidence" value="ECO:0007669"/>
    <property type="project" value="InterPro"/>
</dbReference>
<dbReference type="InterPro" id="IPR013761">
    <property type="entry name" value="SAM/pointed_sf"/>
</dbReference>
<proteinExistence type="predicted"/>
<keyword evidence="2" id="KW-0547">Nucleotide-binding</keyword>
<dbReference type="PANTHER" id="PTHR11255:SF109">
    <property type="entry name" value="DIACYLGLYCEROL KINASE ETA"/>
    <property type="match status" value="1"/>
</dbReference>
<dbReference type="SUPFAM" id="SSF111331">
    <property type="entry name" value="NAD kinase/diacylglycerol kinase-like"/>
    <property type="match status" value="1"/>
</dbReference>
<dbReference type="SUPFAM" id="SSF47769">
    <property type="entry name" value="SAM/Pointed domain"/>
    <property type="match status" value="1"/>
</dbReference>
<dbReference type="Pfam" id="PF00536">
    <property type="entry name" value="SAM_1"/>
    <property type="match status" value="1"/>
</dbReference>
<evidence type="ECO:0000256" key="2">
    <source>
        <dbReference type="ARBA" id="ARBA00022741"/>
    </source>
</evidence>
<feature type="domain" description="SAM" evidence="5">
    <location>
        <begin position="384"/>
        <end position="446"/>
    </location>
</feature>
<dbReference type="PANTHER" id="PTHR11255">
    <property type="entry name" value="DIACYLGLYCEROL KINASE"/>
    <property type="match status" value="1"/>
</dbReference>
<dbReference type="GO" id="GO:0004143">
    <property type="term" value="F:ATP-dependent diacylglycerol kinase activity"/>
    <property type="evidence" value="ECO:0007669"/>
    <property type="project" value="InterPro"/>
</dbReference>
<dbReference type="Pfam" id="PF22944">
    <property type="entry name" value="DGKD_4H"/>
    <property type="match status" value="1"/>
</dbReference>
<evidence type="ECO:0000256" key="1">
    <source>
        <dbReference type="ARBA" id="ARBA00022679"/>
    </source>
</evidence>
<dbReference type="InterPro" id="IPR000756">
    <property type="entry name" value="Diacylglycerol_kin_accessory"/>
</dbReference>
<dbReference type="AlphaFoldDB" id="A0A067R8I5"/>
<dbReference type="Gene3D" id="1.10.150.50">
    <property type="entry name" value="Transcription Factor, Ets-1"/>
    <property type="match status" value="1"/>
</dbReference>
<dbReference type="SMART" id="SM00045">
    <property type="entry name" value="DAGKa"/>
    <property type="match status" value="1"/>
</dbReference>
<dbReference type="GO" id="GO:0005886">
    <property type="term" value="C:plasma membrane"/>
    <property type="evidence" value="ECO:0007669"/>
    <property type="project" value="TreeGrafter"/>
</dbReference>
<dbReference type="eggNOG" id="KOG1170">
    <property type="taxonomic scope" value="Eukaryota"/>
</dbReference>
<dbReference type="STRING" id="136037.A0A067R8I5"/>
<dbReference type="Proteomes" id="UP000027135">
    <property type="component" value="Unassembled WGS sequence"/>
</dbReference>
<keyword evidence="7" id="KW-1185">Reference proteome</keyword>
<reference evidence="6 7" key="1">
    <citation type="journal article" date="2014" name="Nat. Commun.">
        <title>Molecular traces of alternative social organization in a termite genome.</title>
        <authorList>
            <person name="Terrapon N."/>
            <person name="Li C."/>
            <person name="Robertson H.M."/>
            <person name="Ji L."/>
            <person name="Meng X."/>
            <person name="Booth W."/>
            <person name="Chen Z."/>
            <person name="Childers C.P."/>
            <person name="Glastad K.M."/>
            <person name="Gokhale K."/>
            <person name="Gowin J."/>
            <person name="Gronenberg W."/>
            <person name="Hermansen R.A."/>
            <person name="Hu H."/>
            <person name="Hunt B.G."/>
            <person name="Huylmans A.K."/>
            <person name="Khalil S.M."/>
            <person name="Mitchell R.D."/>
            <person name="Munoz-Torres M.C."/>
            <person name="Mustard J.A."/>
            <person name="Pan H."/>
            <person name="Reese J.T."/>
            <person name="Scharf M.E."/>
            <person name="Sun F."/>
            <person name="Vogel H."/>
            <person name="Xiao J."/>
            <person name="Yang W."/>
            <person name="Yang Z."/>
            <person name="Yang Z."/>
            <person name="Zhou J."/>
            <person name="Zhu J."/>
            <person name="Brent C.S."/>
            <person name="Elsik C.G."/>
            <person name="Goodisman M.A."/>
            <person name="Liberles D.A."/>
            <person name="Roe R.M."/>
            <person name="Vargo E.L."/>
            <person name="Vilcinskas A."/>
            <person name="Wang J."/>
            <person name="Bornberg-Bauer E."/>
            <person name="Korb J."/>
            <person name="Zhang G."/>
            <person name="Liebig J."/>
        </authorList>
    </citation>
    <scope>NUCLEOTIDE SEQUENCE [LARGE SCALE GENOMIC DNA]</scope>
    <source>
        <tissue evidence="6">Whole organism</tissue>
    </source>
</reference>
<evidence type="ECO:0000256" key="3">
    <source>
        <dbReference type="ARBA" id="ARBA00022777"/>
    </source>
</evidence>
<evidence type="ECO:0000259" key="5">
    <source>
        <dbReference type="PROSITE" id="PS50105"/>
    </source>
</evidence>
<dbReference type="InterPro" id="IPR054474">
    <property type="entry name" value="DGKD_4H"/>
</dbReference>
<dbReference type="InterPro" id="IPR016064">
    <property type="entry name" value="NAD/diacylglycerol_kinase_sf"/>
</dbReference>
<dbReference type="OMA" id="NIPTNFW"/>
<dbReference type="FunFam" id="2.60.200.40:FF:000001">
    <property type="entry name" value="Diacylglycerol kinase"/>
    <property type="match status" value="1"/>
</dbReference>